<dbReference type="RefSeq" id="WP_094855874.1">
    <property type="nucleotide sequence ID" value="NZ_NEVM01000005.1"/>
</dbReference>
<dbReference type="Gene3D" id="3.40.50.1820">
    <property type="entry name" value="alpha/beta hydrolase"/>
    <property type="match status" value="1"/>
</dbReference>
<proteinExistence type="predicted"/>
<accession>A0A261S2Q8</accession>
<dbReference type="InterPro" id="IPR050228">
    <property type="entry name" value="Carboxylesterase_BioH"/>
</dbReference>
<feature type="domain" description="AB hydrolase-1" evidence="1">
    <location>
        <begin position="29"/>
        <end position="254"/>
    </location>
</feature>
<organism evidence="2 3">
    <name type="scientific">Bordetella genomosp. 10</name>
    <dbReference type="NCBI Taxonomy" id="1416804"/>
    <lineage>
        <taxon>Bacteria</taxon>
        <taxon>Pseudomonadati</taxon>
        <taxon>Pseudomonadota</taxon>
        <taxon>Betaproteobacteria</taxon>
        <taxon>Burkholderiales</taxon>
        <taxon>Alcaligenaceae</taxon>
        <taxon>Bordetella</taxon>
    </lineage>
</organism>
<dbReference type="Proteomes" id="UP000216020">
    <property type="component" value="Unassembled WGS sequence"/>
</dbReference>
<dbReference type="EMBL" id="NEVM01000005">
    <property type="protein sequence ID" value="OZI31465.1"/>
    <property type="molecule type" value="Genomic_DNA"/>
</dbReference>
<comment type="caution">
    <text evidence="2">The sequence shown here is derived from an EMBL/GenBank/DDBJ whole genome shotgun (WGS) entry which is preliminary data.</text>
</comment>
<dbReference type="SUPFAM" id="SSF53474">
    <property type="entry name" value="alpha/beta-Hydrolases"/>
    <property type="match status" value="1"/>
</dbReference>
<name>A0A261S2Q8_9BORD</name>
<dbReference type="OrthoDB" id="9793083at2"/>
<reference evidence="3" key="1">
    <citation type="submission" date="2017-05" db="EMBL/GenBank/DDBJ databases">
        <title>Complete and WGS of Bordetella genogroups.</title>
        <authorList>
            <person name="Spilker T."/>
            <person name="Lipuma J."/>
        </authorList>
    </citation>
    <scope>NUCLEOTIDE SEQUENCE [LARGE SCALE GENOMIC DNA]</scope>
    <source>
        <strain evidence="3">AU16122</strain>
    </source>
</reference>
<dbReference type="PANTHER" id="PTHR43194">
    <property type="entry name" value="HYDROLASE ALPHA/BETA FOLD FAMILY"/>
    <property type="match status" value="1"/>
</dbReference>
<dbReference type="InterPro" id="IPR000073">
    <property type="entry name" value="AB_hydrolase_1"/>
</dbReference>
<evidence type="ECO:0000313" key="3">
    <source>
        <dbReference type="Proteomes" id="UP000216020"/>
    </source>
</evidence>
<dbReference type="PRINTS" id="PR00111">
    <property type="entry name" value="ABHYDROLASE"/>
</dbReference>
<dbReference type="Pfam" id="PF00561">
    <property type="entry name" value="Abhydrolase_1"/>
    <property type="match status" value="1"/>
</dbReference>
<dbReference type="InterPro" id="IPR029058">
    <property type="entry name" value="AB_hydrolase_fold"/>
</dbReference>
<evidence type="ECO:0000313" key="2">
    <source>
        <dbReference type="EMBL" id="OZI31465.1"/>
    </source>
</evidence>
<protein>
    <recommendedName>
        <fullName evidence="1">AB hydrolase-1 domain-containing protein</fullName>
    </recommendedName>
</protein>
<dbReference type="AlphaFoldDB" id="A0A261S2Q8"/>
<gene>
    <name evidence="2" type="ORF">CAL29_26570</name>
</gene>
<dbReference type="PANTHER" id="PTHR43194:SF5">
    <property type="entry name" value="PIMELOYL-[ACYL-CARRIER PROTEIN] METHYL ESTER ESTERASE"/>
    <property type="match status" value="1"/>
</dbReference>
<sequence>MPILQRDNGPSLHYTVTDFTDPWTNAPYLFLQHGYGRRGQFWYQWVPLLSRHFKVVCPDMRGMGLSSADFDLKTGYTLETLSDDVIAIADDLGADTFHYCGESIGGLTGLAVAGRYPDRVRTLINVSGPVFISDGARKGYALGEASWAEAIRVLGPRTWLDRTNASTRFPPDFSPGFLRWYTDTCEKSGTEVLACLAQFALDADARPYLPKIAAPVLCLYPQKGAIANDEQQNALKTLVKDLDLRQVGTTFHMIQHIVPEECVELVLAHIAKHSPAAA</sequence>
<evidence type="ECO:0000259" key="1">
    <source>
        <dbReference type="Pfam" id="PF00561"/>
    </source>
</evidence>
<keyword evidence="3" id="KW-1185">Reference proteome</keyword>